<evidence type="ECO:0000256" key="2">
    <source>
        <dbReference type="SAM" id="MobiDB-lite"/>
    </source>
</evidence>
<keyword evidence="5" id="KW-1185">Reference proteome</keyword>
<feature type="region of interest" description="Disordered" evidence="2">
    <location>
        <begin position="153"/>
        <end position="175"/>
    </location>
</feature>
<dbReference type="RefSeq" id="WP_209853115.1">
    <property type="nucleotide sequence ID" value="NZ_CBCRVE010000016.1"/>
</dbReference>
<protein>
    <submittedName>
        <fullName evidence="4">Zn finger protein</fullName>
    </submittedName>
</protein>
<dbReference type="EMBL" id="JAGGKP010000017">
    <property type="protein sequence ID" value="MBP1938541.1"/>
    <property type="molecule type" value="Genomic_DNA"/>
</dbReference>
<evidence type="ECO:0000256" key="1">
    <source>
        <dbReference type="PROSITE-ProRule" id="PRU00325"/>
    </source>
</evidence>
<dbReference type="PROSITE" id="PS50966">
    <property type="entry name" value="ZF_SWIM"/>
    <property type="match status" value="1"/>
</dbReference>
<dbReference type="Proteomes" id="UP001519273">
    <property type="component" value="Unassembled WGS sequence"/>
</dbReference>
<gene>
    <name evidence="4" type="ORF">J2Z20_003481</name>
</gene>
<accession>A0ABS4H7V1</accession>
<keyword evidence="1" id="KW-0863">Zinc-finger</keyword>
<name>A0ABS4H7V1_9BACL</name>
<proteinExistence type="predicted"/>
<feature type="domain" description="SWIM-type" evidence="3">
    <location>
        <begin position="89"/>
        <end position="115"/>
    </location>
</feature>
<sequence>MESLAMTRKVTELEIEDGTVRGTVESTSWDAQKTINHVTACTQLTEAGIQRFVHRIVRTPLELAQLLQDEYPKKRQEELSDLIPTPGDYALEARYTCDCDEDWCAHIEAVLQEVMRKSADDIDFLLALYGLTKQDVLTEVLSGWRKLPSKRRHEQDEDILSSAEQSQDSSSFNSDLPSVQEWLAEAASQGRFHTPGPLFHDVQINTESRSELLSDDLGVIEVIGDNLEELLPGVPKIKQGYKLIIEQVRGQAKP</sequence>
<comment type="caution">
    <text evidence="4">The sequence shown here is derived from an EMBL/GenBank/DDBJ whole genome shotgun (WGS) entry which is preliminary data.</text>
</comment>
<evidence type="ECO:0000313" key="5">
    <source>
        <dbReference type="Proteomes" id="UP001519273"/>
    </source>
</evidence>
<evidence type="ECO:0000313" key="4">
    <source>
        <dbReference type="EMBL" id="MBP1938541.1"/>
    </source>
</evidence>
<evidence type="ECO:0000259" key="3">
    <source>
        <dbReference type="PROSITE" id="PS50966"/>
    </source>
</evidence>
<dbReference type="InterPro" id="IPR007527">
    <property type="entry name" value="Znf_SWIM"/>
</dbReference>
<reference evidence="4 5" key="1">
    <citation type="submission" date="2021-03" db="EMBL/GenBank/DDBJ databases">
        <title>Genomic Encyclopedia of Type Strains, Phase IV (KMG-IV): sequencing the most valuable type-strain genomes for metagenomic binning, comparative biology and taxonomic classification.</title>
        <authorList>
            <person name="Goeker M."/>
        </authorList>
    </citation>
    <scope>NUCLEOTIDE SEQUENCE [LARGE SCALE GENOMIC DNA]</scope>
    <source>
        <strain evidence="4 5">DSM 23491</strain>
    </source>
</reference>
<keyword evidence="1" id="KW-0479">Metal-binding</keyword>
<keyword evidence="1" id="KW-0862">Zinc</keyword>
<organism evidence="4 5">
    <name type="scientific">Paenibacillus sediminis</name>
    <dbReference type="NCBI Taxonomy" id="664909"/>
    <lineage>
        <taxon>Bacteria</taxon>
        <taxon>Bacillati</taxon>
        <taxon>Bacillota</taxon>
        <taxon>Bacilli</taxon>
        <taxon>Bacillales</taxon>
        <taxon>Paenibacillaceae</taxon>
        <taxon>Paenibacillus</taxon>
    </lineage>
</organism>
<feature type="compositionally biased region" description="Low complexity" evidence="2">
    <location>
        <begin position="160"/>
        <end position="175"/>
    </location>
</feature>